<sequence length="74" mass="8258">MADELLDELSTNAATASQRDPEKDDLGLKEELAKDLENMAWRILSSLVESSDTYGRDIDKEVIIEMLLDGTSEL</sequence>
<protein>
    <submittedName>
        <fullName evidence="2">Uncharacterized protein</fullName>
    </submittedName>
</protein>
<proteinExistence type="predicted"/>
<comment type="caution">
    <text evidence="2">The sequence shown here is derived from an EMBL/GenBank/DDBJ whole genome shotgun (WGS) entry which is preliminary data.</text>
</comment>
<feature type="compositionally biased region" description="Polar residues" evidence="1">
    <location>
        <begin position="9"/>
        <end position="18"/>
    </location>
</feature>
<dbReference type="EMBL" id="JASCZI010211886">
    <property type="protein sequence ID" value="MED6197343.1"/>
    <property type="molecule type" value="Genomic_DNA"/>
</dbReference>
<dbReference type="Proteomes" id="UP001341840">
    <property type="component" value="Unassembled WGS sequence"/>
</dbReference>
<feature type="region of interest" description="Disordered" evidence="1">
    <location>
        <begin position="1"/>
        <end position="25"/>
    </location>
</feature>
<organism evidence="2 3">
    <name type="scientific">Stylosanthes scabra</name>
    <dbReference type="NCBI Taxonomy" id="79078"/>
    <lineage>
        <taxon>Eukaryota</taxon>
        <taxon>Viridiplantae</taxon>
        <taxon>Streptophyta</taxon>
        <taxon>Embryophyta</taxon>
        <taxon>Tracheophyta</taxon>
        <taxon>Spermatophyta</taxon>
        <taxon>Magnoliopsida</taxon>
        <taxon>eudicotyledons</taxon>
        <taxon>Gunneridae</taxon>
        <taxon>Pentapetalae</taxon>
        <taxon>rosids</taxon>
        <taxon>fabids</taxon>
        <taxon>Fabales</taxon>
        <taxon>Fabaceae</taxon>
        <taxon>Papilionoideae</taxon>
        <taxon>50 kb inversion clade</taxon>
        <taxon>dalbergioids sensu lato</taxon>
        <taxon>Dalbergieae</taxon>
        <taxon>Pterocarpus clade</taxon>
        <taxon>Stylosanthes</taxon>
    </lineage>
</organism>
<name>A0ABU6XKP8_9FABA</name>
<evidence type="ECO:0000313" key="3">
    <source>
        <dbReference type="Proteomes" id="UP001341840"/>
    </source>
</evidence>
<evidence type="ECO:0000313" key="2">
    <source>
        <dbReference type="EMBL" id="MED6197343.1"/>
    </source>
</evidence>
<reference evidence="2 3" key="1">
    <citation type="journal article" date="2023" name="Plants (Basel)">
        <title>Bridging the Gap: Combining Genomics and Transcriptomics Approaches to Understand Stylosanthes scabra, an Orphan Legume from the Brazilian Caatinga.</title>
        <authorList>
            <person name="Ferreira-Neto J.R.C."/>
            <person name="da Silva M.D."/>
            <person name="Binneck E."/>
            <person name="de Melo N.F."/>
            <person name="da Silva R.H."/>
            <person name="de Melo A.L.T.M."/>
            <person name="Pandolfi V."/>
            <person name="Bustamante F.O."/>
            <person name="Brasileiro-Vidal A.C."/>
            <person name="Benko-Iseppon A.M."/>
        </authorList>
    </citation>
    <scope>NUCLEOTIDE SEQUENCE [LARGE SCALE GENOMIC DNA]</scope>
    <source>
        <tissue evidence="2">Leaves</tissue>
    </source>
</reference>
<keyword evidence="3" id="KW-1185">Reference proteome</keyword>
<gene>
    <name evidence="2" type="ORF">PIB30_055710</name>
</gene>
<accession>A0ABU6XKP8</accession>
<evidence type="ECO:0000256" key="1">
    <source>
        <dbReference type="SAM" id="MobiDB-lite"/>
    </source>
</evidence>